<evidence type="ECO:0000256" key="2">
    <source>
        <dbReference type="SAM" id="Phobius"/>
    </source>
</evidence>
<dbReference type="AlphaFoldDB" id="A0A931G860"/>
<keyword evidence="2" id="KW-0812">Transmembrane</keyword>
<accession>A0A931G860</accession>
<feature type="coiled-coil region" evidence="1">
    <location>
        <begin position="114"/>
        <end position="141"/>
    </location>
</feature>
<evidence type="ECO:0000256" key="1">
    <source>
        <dbReference type="SAM" id="Coils"/>
    </source>
</evidence>
<gene>
    <name evidence="3" type="ORF">H0S81_09385</name>
</gene>
<dbReference type="PANTHER" id="PTHR30469">
    <property type="entry name" value="MULTIDRUG RESISTANCE PROTEIN MDTA"/>
    <property type="match status" value="1"/>
</dbReference>
<dbReference type="SUPFAM" id="SSF111369">
    <property type="entry name" value="HlyD-like secretion proteins"/>
    <property type="match status" value="1"/>
</dbReference>
<dbReference type="GO" id="GO:0015562">
    <property type="term" value="F:efflux transmembrane transporter activity"/>
    <property type="evidence" value="ECO:0007669"/>
    <property type="project" value="TreeGrafter"/>
</dbReference>
<dbReference type="GO" id="GO:1990281">
    <property type="term" value="C:efflux pump complex"/>
    <property type="evidence" value="ECO:0007669"/>
    <property type="project" value="TreeGrafter"/>
</dbReference>
<evidence type="ECO:0000313" key="4">
    <source>
        <dbReference type="Proteomes" id="UP000706172"/>
    </source>
</evidence>
<dbReference type="Gene3D" id="2.40.50.100">
    <property type="match status" value="1"/>
</dbReference>
<organism evidence="3 4">
    <name type="scientific">Desulfotignum balticum</name>
    <dbReference type="NCBI Taxonomy" id="115781"/>
    <lineage>
        <taxon>Bacteria</taxon>
        <taxon>Pseudomonadati</taxon>
        <taxon>Thermodesulfobacteriota</taxon>
        <taxon>Desulfobacteria</taxon>
        <taxon>Desulfobacterales</taxon>
        <taxon>Desulfobacteraceae</taxon>
        <taxon>Desulfotignum</taxon>
    </lineage>
</organism>
<keyword evidence="2" id="KW-0472">Membrane</keyword>
<keyword evidence="2" id="KW-1133">Transmembrane helix</keyword>
<evidence type="ECO:0000313" key="3">
    <source>
        <dbReference type="EMBL" id="MBG0780121.1"/>
    </source>
</evidence>
<dbReference type="PANTHER" id="PTHR30469:SF12">
    <property type="entry name" value="MULTIDRUG RESISTANCE PROTEIN MDTA"/>
    <property type="match status" value="1"/>
</dbReference>
<comment type="caution">
    <text evidence="3">The sequence shown here is derived from an EMBL/GenBank/DDBJ whole genome shotgun (WGS) entry which is preliminary data.</text>
</comment>
<dbReference type="Gene3D" id="1.10.287.470">
    <property type="entry name" value="Helix hairpin bin"/>
    <property type="match status" value="1"/>
</dbReference>
<feature type="transmembrane region" description="Helical" evidence="2">
    <location>
        <begin position="12"/>
        <end position="30"/>
    </location>
</feature>
<protein>
    <submittedName>
        <fullName evidence="3">Efflux transporter periplasmic adaptor subunit</fullName>
    </submittedName>
</protein>
<keyword evidence="1" id="KW-0175">Coiled coil</keyword>
<proteinExistence type="predicted"/>
<sequence>MKQIIYRLGKVLLVLLPVAAALGITIYLVTHKPGPSQKPAIEAVQTLRVIPAPVVDLIPRAQGYGVAEPVRVWEAVSEVRGRVIRTHPNLQTGQLIKKDSLLVHIDPTEYRLTKARLEAAIAETRAKIAELDQNEANTRQMVGIESQSLALSQKMLERKQQVVSRNAVSRDEVDREEKNFL</sequence>
<feature type="non-terminal residue" evidence="3">
    <location>
        <position position="181"/>
    </location>
</feature>
<reference evidence="3" key="1">
    <citation type="submission" date="2020-07" db="EMBL/GenBank/DDBJ databases">
        <title>Severe corrosion of carbon steel in oil field produced water can be linked to methanogenic archaea containing a special type of NiFe hydrogenase.</title>
        <authorList>
            <person name="Lahme S."/>
            <person name="Mand J."/>
            <person name="Longwell J."/>
            <person name="Smith R."/>
            <person name="Enning D."/>
        </authorList>
    </citation>
    <scope>NUCLEOTIDE SEQUENCE</scope>
    <source>
        <strain evidence="3">MIC098Bin6</strain>
    </source>
</reference>
<dbReference type="EMBL" id="JACCQK010000588">
    <property type="protein sequence ID" value="MBG0780121.1"/>
    <property type="molecule type" value="Genomic_DNA"/>
</dbReference>
<name>A0A931G860_9BACT</name>
<dbReference type="Proteomes" id="UP000706172">
    <property type="component" value="Unassembled WGS sequence"/>
</dbReference>